<evidence type="ECO:0000256" key="3">
    <source>
        <dbReference type="PIRSR" id="PIRSR000097-2"/>
    </source>
</evidence>
<keyword evidence="1" id="KW-0560">Oxidoreductase</keyword>
<dbReference type="HOGENOM" id="CLU_023205_0_0_1"/>
<feature type="active site" description="Proton donor" evidence="2">
    <location>
        <position position="54"/>
    </location>
</feature>
<protein>
    <recommendedName>
        <fullName evidence="5">NADP-dependent oxidoreductase domain-containing protein</fullName>
    </recommendedName>
</protein>
<keyword evidence="7" id="KW-1185">Reference proteome</keyword>
<dbReference type="PANTHER" id="PTHR11732">
    <property type="entry name" value="ALDO/KETO REDUCTASE"/>
    <property type="match status" value="1"/>
</dbReference>
<dbReference type="STRING" id="1284197.S8BLU7"/>
<dbReference type="InterPro" id="IPR023210">
    <property type="entry name" value="NADP_OxRdtase_dom"/>
</dbReference>
<proteinExistence type="predicted"/>
<dbReference type="OrthoDB" id="416253at2759"/>
<evidence type="ECO:0000256" key="4">
    <source>
        <dbReference type="PIRSR" id="PIRSR000097-3"/>
    </source>
</evidence>
<accession>S8BLU7</accession>
<dbReference type="PROSITE" id="PS00798">
    <property type="entry name" value="ALDOKETO_REDUCTASE_1"/>
    <property type="match status" value="1"/>
</dbReference>
<dbReference type="OMA" id="TWHHRVQ"/>
<dbReference type="eggNOG" id="KOG1577">
    <property type="taxonomic scope" value="Eukaryota"/>
</dbReference>
<dbReference type="EMBL" id="AQGS01000958">
    <property type="protein sequence ID" value="EPS36237.1"/>
    <property type="molecule type" value="Genomic_DNA"/>
</dbReference>
<evidence type="ECO:0000259" key="5">
    <source>
        <dbReference type="Pfam" id="PF00248"/>
    </source>
</evidence>
<sequence length="296" mass="33077">MSGQWTTQTFRLNTGYKIPAVGLGTWQSKPGEVKDAVRDALLAGYRHIDTALAYGNEKEVGEGIKESGIPREKIWITTKLDNPWHKRVKEGIASSLDSLGVNYVDLYLMHWPCSSDPADENLHTAFPDWDFIDTWREMEKIPESQARNIGVSNFDITQLNRLLRTAKTIPAVNQIELHPNNPTPKVTKFCAEKGIHCTAYSCLGSTDSPLAKDQTLAGIASKHGRSTQQVLLAWGLQHGYSVIPKSVTKSRIVANFQVDGLVLEDEDLKVLNALPDRFKVCGDSWLPHKIFLDRPE</sequence>
<comment type="caution">
    <text evidence="6">The sequence shown here is derived from an EMBL/GenBank/DDBJ whole genome shotgun (WGS) entry which is preliminary data.</text>
</comment>
<dbReference type="Pfam" id="PF00248">
    <property type="entry name" value="Aldo_ket_red"/>
    <property type="match status" value="1"/>
</dbReference>
<organism evidence="6 7">
    <name type="scientific">Dactylellina haptotyla (strain CBS 200.50)</name>
    <name type="common">Nematode-trapping fungus</name>
    <name type="synonym">Monacrosporium haptotylum</name>
    <dbReference type="NCBI Taxonomy" id="1284197"/>
    <lineage>
        <taxon>Eukaryota</taxon>
        <taxon>Fungi</taxon>
        <taxon>Dikarya</taxon>
        <taxon>Ascomycota</taxon>
        <taxon>Pezizomycotina</taxon>
        <taxon>Orbiliomycetes</taxon>
        <taxon>Orbiliales</taxon>
        <taxon>Orbiliaceae</taxon>
        <taxon>Dactylellina</taxon>
    </lineage>
</organism>
<dbReference type="InterPro" id="IPR036812">
    <property type="entry name" value="NAD(P)_OxRdtase_dom_sf"/>
</dbReference>
<feature type="binding site" evidence="3">
    <location>
        <position position="110"/>
    </location>
    <ligand>
        <name>substrate</name>
    </ligand>
</feature>
<dbReference type="InterPro" id="IPR018170">
    <property type="entry name" value="Aldo/ket_reductase_CS"/>
</dbReference>
<evidence type="ECO:0000313" key="6">
    <source>
        <dbReference type="EMBL" id="EPS36237.1"/>
    </source>
</evidence>
<evidence type="ECO:0000256" key="2">
    <source>
        <dbReference type="PIRSR" id="PIRSR000097-1"/>
    </source>
</evidence>
<name>S8BLU7_DACHA</name>
<dbReference type="SUPFAM" id="SSF51430">
    <property type="entry name" value="NAD(P)-linked oxidoreductase"/>
    <property type="match status" value="1"/>
</dbReference>
<dbReference type="PRINTS" id="PR00069">
    <property type="entry name" value="ALDKETRDTASE"/>
</dbReference>
<dbReference type="AlphaFoldDB" id="S8BLU7"/>
<feature type="site" description="Lowers pKa of active site Tyr" evidence="4">
    <location>
        <position position="79"/>
    </location>
</feature>
<feature type="domain" description="NADP-dependent oxidoreductase" evidence="5">
    <location>
        <begin position="21"/>
        <end position="273"/>
    </location>
</feature>
<reference evidence="7" key="2">
    <citation type="submission" date="2013-04" db="EMBL/GenBank/DDBJ databases">
        <title>Genomic mechanisms accounting for the adaptation to parasitism in nematode-trapping fungi.</title>
        <authorList>
            <person name="Ahren D.G."/>
        </authorList>
    </citation>
    <scope>NUCLEOTIDE SEQUENCE [LARGE SCALE GENOMIC DNA]</scope>
    <source>
        <strain evidence="7">CBS 200.50</strain>
    </source>
</reference>
<evidence type="ECO:0000313" key="7">
    <source>
        <dbReference type="Proteomes" id="UP000015100"/>
    </source>
</evidence>
<dbReference type="Proteomes" id="UP000015100">
    <property type="component" value="Unassembled WGS sequence"/>
</dbReference>
<dbReference type="PIRSF" id="PIRSF000097">
    <property type="entry name" value="AKR"/>
    <property type="match status" value="1"/>
</dbReference>
<gene>
    <name evidence="6" type="ORF">H072_10325</name>
</gene>
<dbReference type="PROSITE" id="PS00063">
    <property type="entry name" value="ALDOKETO_REDUCTASE_3"/>
    <property type="match status" value="1"/>
</dbReference>
<dbReference type="InterPro" id="IPR020471">
    <property type="entry name" value="AKR"/>
</dbReference>
<dbReference type="FunFam" id="3.20.20.100:FF:000002">
    <property type="entry name" value="2,5-diketo-D-gluconic acid reductase A"/>
    <property type="match status" value="1"/>
</dbReference>
<dbReference type="GO" id="GO:0016616">
    <property type="term" value="F:oxidoreductase activity, acting on the CH-OH group of donors, NAD or NADP as acceptor"/>
    <property type="evidence" value="ECO:0007669"/>
    <property type="project" value="UniProtKB-ARBA"/>
</dbReference>
<evidence type="ECO:0000256" key="1">
    <source>
        <dbReference type="ARBA" id="ARBA00023002"/>
    </source>
</evidence>
<dbReference type="Gene3D" id="3.20.20.100">
    <property type="entry name" value="NADP-dependent oxidoreductase domain"/>
    <property type="match status" value="1"/>
</dbReference>
<reference evidence="6 7" key="1">
    <citation type="journal article" date="2013" name="PLoS Genet.">
        <title>Genomic mechanisms accounting for the adaptation to parasitism in nematode-trapping fungi.</title>
        <authorList>
            <person name="Meerupati T."/>
            <person name="Andersson K.M."/>
            <person name="Friman E."/>
            <person name="Kumar D."/>
            <person name="Tunlid A."/>
            <person name="Ahren D."/>
        </authorList>
    </citation>
    <scope>NUCLEOTIDE SEQUENCE [LARGE SCALE GENOMIC DNA]</scope>
    <source>
        <strain evidence="6 7">CBS 200.50</strain>
    </source>
</reference>